<accession>A0AAU6UBY0</accession>
<reference evidence="1" key="1">
    <citation type="submission" date="2022-03" db="EMBL/GenBank/DDBJ databases">
        <title>Sea Food Isolates.</title>
        <authorList>
            <person name="Li c."/>
        </authorList>
    </citation>
    <scope>NUCLEOTIDE SEQUENCE</scope>
    <source>
        <strain evidence="1">19CA06SA08-2</strain>
    </source>
</reference>
<name>A0AAU6UBY0_UNCXX</name>
<dbReference type="AlphaFoldDB" id="A0AAU6UBY0"/>
<evidence type="ECO:0000313" key="1">
    <source>
        <dbReference type="EMBL" id="XAG70796.1"/>
    </source>
</evidence>
<dbReference type="EMBL" id="CP095353">
    <property type="protein sequence ID" value="XAG70796.1"/>
    <property type="molecule type" value="Genomic_DNA"/>
</dbReference>
<organism evidence="1">
    <name type="scientific">bacterium 19CA06SA08-2</name>
    <dbReference type="NCBI Taxonomy" id="2920658"/>
    <lineage>
        <taxon>Bacteria</taxon>
    </lineage>
</organism>
<sequence length="93" mass="10720">MVSNSKTGSIRRREISLAINNIETTLGWWTVKDGQNGRNPSMTFVHLSQHWLSVTLAWYFGRRVCPSSQNRKIKRHMIDFIMSLALLPNGNFT</sequence>
<proteinExistence type="predicted"/>
<protein>
    <submittedName>
        <fullName evidence="1">Uncharacterized protein</fullName>
    </submittedName>
</protein>
<gene>
    <name evidence="1" type="ORF">MRM75_07500</name>
</gene>